<gene>
    <name evidence="5" type="ORF">TARUN_94</name>
</gene>
<dbReference type="EMBL" id="PXOA01000007">
    <property type="protein sequence ID" value="RFU82106.1"/>
    <property type="molecule type" value="Genomic_DNA"/>
</dbReference>
<feature type="compositionally biased region" description="Basic residues" evidence="3">
    <location>
        <begin position="1"/>
        <end position="28"/>
    </location>
</feature>
<dbReference type="STRING" id="490622.A0A395P184"/>
<name>A0A395P184_TRIAR</name>
<dbReference type="GO" id="GO:0003677">
    <property type="term" value="F:DNA binding"/>
    <property type="evidence" value="ECO:0007669"/>
    <property type="project" value="UniProtKB-UniRule"/>
</dbReference>
<dbReference type="CDD" id="cd00084">
    <property type="entry name" value="HMG-box_SF"/>
    <property type="match status" value="1"/>
</dbReference>
<dbReference type="Proteomes" id="UP000266272">
    <property type="component" value="Unassembled WGS sequence"/>
</dbReference>
<feature type="domain" description="HMG box" evidence="4">
    <location>
        <begin position="151"/>
        <end position="215"/>
    </location>
</feature>
<feature type="non-terminal residue" evidence="5">
    <location>
        <position position="1"/>
    </location>
</feature>
<dbReference type="SUPFAM" id="SSF47095">
    <property type="entry name" value="HMG-box"/>
    <property type="match status" value="2"/>
</dbReference>
<evidence type="ECO:0000256" key="2">
    <source>
        <dbReference type="PROSITE-ProRule" id="PRU00267"/>
    </source>
</evidence>
<evidence type="ECO:0000256" key="3">
    <source>
        <dbReference type="SAM" id="MobiDB-lite"/>
    </source>
</evidence>
<dbReference type="PANTHER" id="PTHR48112">
    <property type="entry name" value="HIGH MOBILITY GROUP PROTEIN DSP1"/>
    <property type="match status" value="1"/>
</dbReference>
<protein>
    <submittedName>
        <fullName evidence="5">Hmg box</fullName>
    </submittedName>
</protein>
<keyword evidence="6" id="KW-1185">Reference proteome</keyword>
<dbReference type="SMART" id="SM00398">
    <property type="entry name" value="HMG"/>
    <property type="match status" value="1"/>
</dbReference>
<dbReference type="InterPro" id="IPR009071">
    <property type="entry name" value="HMG_box_dom"/>
</dbReference>
<accession>A0A395P184</accession>
<dbReference type="InterPro" id="IPR050342">
    <property type="entry name" value="HMGB"/>
</dbReference>
<evidence type="ECO:0000256" key="1">
    <source>
        <dbReference type="ARBA" id="ARBA00023125"/>
    </source>
</evidence>
<dbReference type="AlphaFoldDB" id="A0A395P184"/>
<organism evidence="5 6">
    <name type="scientific">Trichoderma arundinaceum</name>
    <dbReference type="NCBI Taxonomy" id="490622"/>
    <lineage>
        <taxon>Eukaryota</taxon>
        <taxon>Fungi</taxon>
        <taxon>Dikarya</taxon>
        <taxon>Ascomycota</taxon>
        <taxon>Pezizomycotina</taxon>
        <taxon>Sordariomycetes</taxon>
        <taxon>Hypocreomycetidae</taxon>
        <taxon>Hypocreales</taxon>
        <taxon>Hypocreaceae</taxon>
        <taxon>Trichoderma</taxon>
    </lineage>
</organism>
<comment type="caution">
    <text evidence="5">The sequence shown here is derived from an EMBL/GenBank/DDBJ whole genome shotgun (WGS) entry which is preliminary data.</text>
</comment>
<reference evidence="5 6" key="1">
    <citation type="journal article" date="2018" name="PLoS Pathog.">
        <title>Evolution of structural diversity of trichothecenes, a family of toxins produced by plant pathogenic and entomopathogenic fungi.</title>
        <authorList>
            <person name="Proctor R.H."/>
            <person name="McCormick S.P."/>
            <person name="Kim H.S."/>
            <person name="Cardoza R.E."/>
            <person name="Stanley A.M."/>
            <person name="Lindo L."/>
            <person name="Kelly A."/>
            <person name="Brown D.W."/>
            <person name="Lee T."/>
            <person name="Vaughan M.M."/>
            <person name="Alexander N.J."/>
            <person name="Busman M."/>
            <person name="Gutierrez S."/>
        </authorList>
    </citation>
    <scope>NUCLEOTIDE SEQUENCE [LARGE SCALE GENOMIC DNA]</scope>
    <source>
        <strain evidence="5 6">IBT 40837</strain>
    </source>
</reference>
<dbReference type="Gene3D" id="1.10.30.10">
    <property type="entry name" value="High mobility group box domain"/>
    <property type="match status" value="2"/>
</dbReference>
<dbReference type="PROSITE" id="PS50118">
    <property type="entry name" value="HMG_BOX_2"/>
    <property type="match status" value="1"/>
</dbReference>
<feature type="region of interest" description="Disordered" evidence="3">
    <location>
        <begin position="1"/>
        <end position="33"/>
    </location>
</feature>
<feature type="compositionally biased region" description="Basic and acidic residues" evidence="3">
    <location>
        <begin position="173"/>
        <end position="205"/>
    </location>
</feature>
<dbReference type="Pfam" id="PF00505">
    <property type="entry name" value="HMG_box"/>
    <property type="match status" value="1"/>
</dbReference>
<evidence type="ECO:0000313" key="5">
    <source>
        <dbReference type="EMBL" id="RFU82106.1"/>
    </source>
</evidence>
<dbReference type="InterPro" id="IPR036910">
    <property type="entry name" value="HMG_box_dom_sf"/>
</dbReference>
<proteinExistence type="predicted"/>
<evidence type="ECO:0000313" key="6">
    <source>
        <dbReference type="Proteomes" id="UP000266272"/>
    </source>
</evidence>
<keyword evidence="2" id="KW-0539">Nucleus</keyword>
<sequence length="233" mass="26225">VKKAVKKAVKKKVAAKKPKKTAAKKKKTLTPEQKENAEIRKLKQMALLKGPTFLPETAWSVYLSDNMRGSEGKLTDRVKAIATSFKTLPESEKERLTSIGNSNKIANQETKKKWIESFPPEAIHTANLARRRLARLTDKSKIFLIHDDRLPQRAGSSFTVFIQEQFSQSGSESPKEAMRSLGERWRSLSPEEKAPYQRKAAERSKASGGQLKELREKGAKYWKEKLASASASN</sequence>
<keyword evidence="1 2" id="KW-0238">DNA-binding</keyword>
<evidence type="ECO:0000259" key="4">
    <source>
        <dbReference type="PROSITE" id="PS50118"/>
    </source>
</evidence>
<dbReference type="GO" id="GO:0005634">
    <property type="term" value="C:nucleus"/>
    <property type="evidence" value="ECO:0007669"/>
    <property type="project" value="UniProtKB-UniRule"/>
</dbReference>
<feature type="DNA-binding region" description="HMG box" evidence="2">
    <location>
        <begin position="151"/>
        <end position="215"/>
    </location>
</feature>
<dbReference type="OrthoDB" id="1919336at2759"/>
<feature type="region of interest" description="Disordered" evidence="3">
    <location>
        <begin position="169"/>
        <end position="214"/>
    </location>
</feature>